<keyword evidence="1" id="KW-0812">Transmembrane</keyword>
<proteinExistence type="predicted"/>
<keyword evidence="4" id="KW-1185">Reference proteome</keyword>
<feature type="transmembrane region" description="Helical" evidence="1">
    <location>
        <begin position="12"/>
        <end position="29"/>
    </location>
</feature>
<evidence type="ECO:0000256" key="1">
    <source>
        <dbReference type="SAM" id="Phobius"/>
    </source>
</evidence>
<feature type="transmembrane region" description="Helical" evidence="1">
    <location>
        <begin position="448"/>
        <end position="472"/>
    </location>
</feature>
<dbReference type="AlphaFoldDB" id="A0AA86V4N0"/>
<dbReference type="EMBL" id="CATOUU010001173">
    <property type="protein sequence ID" value="CAI9976361.1"/>
    <property type="molecule type" value="Genomic_DNA"/>
</dbReference>
<name>A0AA86V4N0_9EUKA</name>
<gene>
    <name evidence="3" type="ORF">HINF_LOCUS17342</name>
    <name evidence="2" type="ORF">HINF_LOCUS64006</name>
</gene>
<evidence type="ECO:0000313" key="2">
    <source>
        <dbReference type="EMBL" id="CAI9976361.1"/>
    </source>
</evidence>
<keyword evidence="1" id="KW-1133">Transmembrane helix</keyword>
<protein>
    <submittedName>
        <fullName evidence="2">Regulator of chromosome condensation 1/beta-lactamase-inhibitor protein II</fullName>
    </submittedName>
    <submittedName>
        <fullName evidence="3">Regulator_of chromosome condensation 1/beta-lactamase-inhibitor protein II</fullName>
    </submittedName>
</protein>
<dbReference type="InterPro" id="IPR009091">
    <property type="entry name" value="RCC1/BLIP-II"/>
</dbReference>
<dbReference type="Proteomes" id="UP001642409">
    <property type="component" value="Unassembled WGS sequence"/>
</dbReference>
<reference evidence="3 4" key="2">
    <citation type="submission" date="2024-07" db="EMBL/GenBank/DDBJ databases">
        <authorList>
            <person name="Akdeniz Z."/>
        </authorList>
    </citation>
    <scope>NUCLEOTIDE SEQUENCE [LARGE SCALE GENOMIC DNA]</scope>
</reference>
<evidence type="ECO:0000313" key="3">
    <source>
        <dbReference type="EMBL" id="CAL6001234.1"/>
    </source>
</evidence>
<evidence type="ECO:0000313" key="4">
    <source>
        <dbReference type="Proteomes" id="UP001642409"/>
    </source>
</evidence>
<accession>A0AA86V4N0</accession>
<reference evidence="2" key="1">
    <citation type="submission" date="2023-06" db="EMBL/GenBank/DDBJ databases">
        <authorList>
            <person name="Kurt Z."/>
        </authorList>
    </citation>
    <scope>NUCLEOTIDE SEQUENCE</scope>
</reference>
<organism evidence="2">
    <name type="scientific">Hexamita inflata</name>
    <dbReference type="NCBI Taxonomy" id="28002"/>
    <lineage>
        <taxon>Eukaryota</taxon>
        <taxon>Metamonada</taxon>
        <taxon>Diplomonadida</taxon>
        <taxon>Hexamitidae</taxon>
        <taxon>Hexamitinae</taxon>
        <taxon>Hexamita</taxon>
    </lineage>
</organism>
<dbReference type="SUPFAM" id="SSF50985">
    <property type="entry name" value="RCC1/BLIP-II"/>
    <property type="match status" value="1"/>
</dbReference>
<comment type="caution">
    <text evidence="2">The sequence shown here is derived from an EMBL/GenBank/DDBJ whole genome shotgun (WGS) entry which is preliminary data.</text>
</comment>
<dbReference type="EMBL" id="CAXDID020000043">
    <property type="protein sequence ID" value="CAL6001234.1"/>
    <property type="molecule type" value="Genomic_DNA"/>
</dbReference>
<keyword evidence="1" id="KW-0472">Membrane</keyword>
<sequence>MTVKALADINAGCLFGRIFHLFIMIFLTVQCQIYNYSVSPAFGLVTGQISNDSVLDTVKCGTAVYEVLQNNSLMVKGSKAGFTTNQVPFIFFYTGIDNVAKLLCVSNVFYYVTTSGNLMKEAQIVNGILTFAQDNAISNVKQIFSFNSLIIALAGDGLYAKGNCAPSLCLQGGNFVTFTKLTLPPAINVADIVSIYLDINYYIFIFIYMQNGDVYATGDNTYKVLPAAAYPDSNSIRLVGTGIKNVRTGWNVSRAENTMYYMKGSSLYAFSADSVPQERVVLENIVDYSLYQRQLFYLKDQSVNVQIEDSTYQQGTELYCSLSPNDEMCVKLRDGSFFYPDCFVAGIANQNFNYCKVLECENNGCLDAQCDPKNTTCVSMWCVDGNSQYNPLCYVDHVQVTLFAPLINAKDYVFKNGMLVQATYSALPPDPETPTTPETQKSSLQAGAAAGITIAICVIIFAAVLTGLVIALKKKISRAESNLATYANASEGSK</sequence>